<dbReference type="Proteomes" id="UP001495147">
    <property type="component" value="Unassembled WGS sequence"/>
</dbReference>
<dbReference type="SUPFAM" id="SSF52540">
    <property type="entry name" value="P-loop containing nucleoside triphosphate hydrolases"/>
    <property type="match status" value="1"/>
</dbReference>
<dbReference type="Pfam" id="PF13175">
    <property type="entry name" value="AAA_15"/>
    <property type="match status" value="1"/>
</dbReference>
<name>A0ABV0FYY7_9BURK</name>
<organism evidence="2 3">
    <name type="scientific">Roseateles paludis</name>
    <dbReference type="NCBI Taxonomy" id="3145238"/>
    <lineage>
        <taxon>Bacteria</taxon>
        <taxon>Pseudomonadati</taxon>
        <taxon>Pseudomonadota</taxon>
        <taxon>Betaproteobacteria</taxon>
        <taxon>Burkholderiales</taxon>
        <taxon>Sphaerotilaceae</taxon>
        <taxon>Roseateles</taxon>
    </lineage>
</organism>
<dbReference type="InterPro" id="IPR041685">
    <property type="entry name" value="AAA_GajA/Old/RecF-like"/>
</dbReference>
<proteinExistence type="predicted"/>
<protein>
    <submittedName>
        <fullName evidence="2">AAA family ATPase</fullName>
    </submittedName>
</protein>
<evidence type="ECO:0000259" key="1">
    <source>
        <dbReference type="Pfam" id="PF13175"/>
    </source>
</evidence>
<evidence type="ECO:0000313" key="2">
    <source>
        <dbReference type="EMBL" id="MEO3690331.1"/>
    </source>
</evidence>
<gene>
    <name evidence="2" type="ORF">ABDJ85_02565</name>
</gene>
<reference evidence="2 3" key="1">
    <citation type="submission" date="2024-05" db="EMBL/GenBank/DDBJ databases">
        <title>Roseateles sp. DJS-2-20 16S ribosomal RNA gene Genome sequencing and assembly.</title>
        <authorList>
            <person name="Woo H."/>
        </authorList>
    </citation>
    <scope>NUCLEOTIDE SEQUENCE [LARGE SCALE GENOMIC DNA]</scope>
    <source>
        <strain evidence="2 3">DJS-2-20</strain>
    </source>
</reference>
<feature type="domain" description="Endonuclease GajA/Old nuclease/RecF-like AAA" evidence="1">
    <location>
        <begin position="96"/>
        <end position="196"/>
    </location>
</feature>
<dbReference type="PANTHER" id="PTHR43581">
    <property type="entry name" value="ATP/GTP PHOSPHATASE"/>
    <property type="match status" value="1"/>
</dbReference>
<dbReference type="EMBL" id="JBDPZD010000001">
    <property type="protein sequence ID" value="MEO3690331.1"/>
    <property type="molecule type" value="Genomic_DNA"/>
</dbReference>
<comment type="caution">
    <text evidence="2">The sequence shown here is derived from an EMBL/GenBank/DDBJ whole genome shotgun (WGS) entry which is preliminary data.</text>
</comment>
<keyword evidence="3" id="KW-1185">Reference proteome</keyword>
<dbReference type="InterPro" id="IPR027417">
    <property type="entry name" value="P-loop_NTPase"/>
</dbReference>
<dbReference type="PANTHER" id="PTHR43581:SF2">
    <property type="entry name" value="EXCINUCLEASE ATPASE SUBUNIT"/>
    <property type="match status" value="1"/>
</dbReference>
<sequence length="507" mass="56210">MSSVLSASNLPGFEGMHFQSNDRDAWNFDEAQSFLKYSLCQIELERQNAIASRFDEVGAVRREDMPDVWAPLKELAHNLLPHLQFHRIDLANRDQIRCLWNVHNKDVQVDIDDLSSGEKAIIQLFFPLVEHRVNQNLAKMRGTEAAPQPGAVAVLMDEPELHLHPNLQAKILDYMRGLAVREGVQFILATHSPSMVEHASNEELYLLRPAELIEHDTNQLVRIADSEERLAAIRTLFGSTSNATALRTVLVVEGKSADKSSRRPADAKIYGFLSDRFGQLTVIAGGGKSECKTLVRALNDCLPTLAGNLKATALLDRDTLEESPAQTDQVWLPVSMIENLLVDPEVIFRAIETVRHKTTLQTPANVAAALDEVLLSLQDHELSRRIKAAVDARTFRLSDPVETAREQVQAFASTLLADLSDENFSRIRSEAAAKVAALAAAQKRREMFDGKRVLDELFKAHIHTTGMSKEIFVYLCAKEAASRTSVTSFVEALFASIGIVTAEVSSA</sequence>
<accession>A0ABV0FYY7</accession>
<dbReference type="InterPro" id="IPR051396">
    <property type="entry name" value="Bact_Antivir_Def_Nuclease"/>
</dbReference>
<dbReference type="Gene3D" id="3.40.50.300">
    <property type="entry name" value="P-loop containing nucleotide triphosphate hydrolases"/>
    <property type="match status" value="1"/>
</dbReference>
<evidence type="ECO:0000313" key="3">
    <source>
        <dbReference type="Proteomes" id="UP001495147"/>
    </source>
</evidence>